<dbReference type="Proteomes" id="UP001302249">
    <property type="component" value="Chromosome"/>
</dbReference>
<dbReference type="EMBL" id="CP135076">
    <property type="protein sequence ID" value="WNO54614.1"/>
    <property type="molecule type" value="Genomic_DNA"/>
</dbReference>
<organism evidence="3 4">
    <name type="scientific">Stakelama saccharophila</name>
    <dbReference type="NCBI Taxonomy" id="3075605"/>
    <lineage>
        <taxon>Bacteria</taxon>
        <taxon>Pseudomonadati</taxon>
        <taxon>Pseudomonadota</taxon>
        <taxon>Alphaproteobacteria</taxon>
        <taxon>Sphingomonadales</taxon>
        <taxon>Sphingomonadaceae</taxon>
        <taxon>Stakelama</taxon>
    </lineage>
</organism>
<dbReference type="Gene3D" id="3.30.1150.10">
    <property type="match status" value="1"/>
</dbReference>
<name>A0ABZ0BB58_9SPHN</name>
<evidence type="ECO:0000256" key="2">
    <source>
        <dbReference type="SAM" id="Phobius"/>
    </source>
</evidence>
<feature type="transmembrane region" description="Helical" evidence="2">
    <location>
        <begin position="7"/>
        <end position="28"/>
    </location>
</feature>
<feature type="region of interest" description="Disordered" evidence="1">
    <location>
        <begin position="57"/>
        <end position="178"/>
    </location>
</feature>
<protein>
    <submittedName>
        <fullName evidence="3">Cell envelope biogenesis protein TolA</fullName>
    </submittedName>
</protein>
<evidence type="ECO:0000313" key="3">
    <source>
        <dbReference type="EMBL" id="WNO54614.1"/>
    </source>
</evidence>
<gene>
    <name evidence="3" type="ORF">RPR59_05010</name>
</gene>
<evidence type="ECO:0000313" key="4">
    <source>
        <dbReference type="Proteomes" id="UP001302249"/>
    </source>
</evidence>
<sequence>MMRGDKAALGVAVAAHVVLFGLLSVGFLSTPNPLNLESKPLDVSLVDEIALESAAPVATEDPAASLAPEIGDPSDAPAPADAAADLAPATPQPEAEPEPAPKPAESEKPAPKKPAPEKPAKKEPAKRETGKRAEAKPEPKKAQGSDKSSDKRARGSRLGDDFLKGITDTGTGKGETPRAEKIGSAVVANLADAIRRQVQPCANRVTNPGPGANEIVTKLRIRMNPDGSLAARPELRGQTGVGGENRRYARRVAELATSAFIACAPYNLPKQYYEGGWEDIILTYKLPG</sequence>
<feature type="compositionally biased region" description="Low complexity" evidence="1">
    <location>
        <begin position="73"/>
        <end position="93"/>
    </location>
</feature>
<keyword evidence="2" id="KW-1133">Transmembrane helix</keyword>
<dbReference type="RefSeq" id="WP_313917300.1">
    <property type="nucleotide sequence ID" value="NZ_CP135076.1"/>
</dbReference>
<keyword evidence="2" id="KW-0472">Membrane</keyword>
<keyword evidence="4" id="KW-1185">Reference proteome</keyword>
<reference evidence="3 4" key="1">
    <citation type="submission" date="2023-09" db="EMBL/GenBank/DDBJ databases">
        <authorList>
            <person name="Rey-Velasco X."/>
        </authorList>
    </citation>
    <scope>NUCLEOTIDE SEQUENCE [LARGE SCALE GENOMIC DNA]</scope>
    <source>
        <strain evidence="3 4">W311</strain>
    </source>
</reference>
<keyword evidence="2" id="KW-0812">Transmembrane</keyword>
<feature type="compositionally biased region" description="Basic and acidic residues" evidence="1">
    <location>
        <begin position="104"/>
        <end position="163"/>
    </location>
</feature>
<accession>A0ABZ0BB58</accession>
<proteinExistence type="predicted"/>
<evidence type="ECO:0000256" key="1">
    <source>
        <dbReference type="SAM" id="MobiDB-lite"/>
    </source>
</evidence>